<dbReference type="PANTHER" id="PTHR22930:SF289">
    <property type="entry name" value="DDE TNP4 DOMAIN-CONTAINING PROTEIN-RELATED"/>
    <property type="match status" value="1"/>
</dbReference>
<comment type="cofactor">
    <cofactor evidence="1">
        <name>a divalent metal cation</name>
        <dbReference type="ChEBI" id="CHEBI:60240"/>
    </cofactor>
</comment>
<evidence type="ECO:0000256" key="8">
    <source>
        <dbReference type="SAM" id="MobiDB-lite"/>
    </source>
</evidence>
<keyword evidence="7" id="KW-0539">Nucleus</keyword>
<reference evidence="11" key="1">
    <citation type="submission" date="2025-08" db="UniProtKB">
        <authorList>
            <consortium name="RefSeq"/>
        </authorList>
    </citation>
    <scope>IDENTIFICATION</scope>
    <source>
        <tissue evidence="11">Whole larval tissue</tissue>
    </source>
</reference>
<evidence type="ECO:0000256" key="4">
    <source>
        <dbReference type="ARBA" id="ARBA00022722"/>
    </source>
</evidence>
<evidence type="ECO:0000313" key="11">
    <source>
        <dbReference type="RefSeq" id="XP_035457865.2"/>
    </source>
</evidence>
<feature type="region of interest" description="Disordered" evidence="8">
    <location>
        <begin position="332"/>
        <end position="359"/>
    </location>
</feature>
<dbReference type="GO" id="GO:0005634">
    <property type="term" value="C:nucleus"/>
    <property type="evidence" value="ECO:0007669"/>
    <property type="project" value="UniProtKB-SubCell"/>
</dbReference>
<dbReference type="InterPro" id="IPR045249">
    <property type="entry name" value="HARBI1-like"/>
</dbReference>
<comment type="similarity">
    <text evidence="3">Belongs to the HARBI1 family.</text>
</comment>
<dbReference type="Pfam" id="PF13359">
    <property type="entry name" value="DDE_Tnp_4"/>
    <property type="match status" value="1"/>
</dbReference>
<evidence type="ECO:0000256" key="2">
    <source>
        <dbReference type="ARBA" id="ARBA00004123"/>
    </source>
</evidence>
<evidence type="ECO:0000313" key="10">
    <source>
        <dbReference type="Proteomes" id="UP000829999"/>
    </source>
</evidence>
<dbReference type="PANTHER" id="PTHR22930">
    <property type="match status" value="1"/>
</dbReference>
<feature type="domain" description="DDE Tnp4" evidence="9">
    <location>
        <begin position="165"/>
        <end position="320"/>
    </location>
</feature>
<dbReference type="GO" id="GO:0016787">
    <property type="term" value="F:hydrolase activity"/>
    <property type="evidence" value="ECO:0007669"/>
    <property type="project" value="UniProtKB-KW"/>
</dbReference>
<comment type="subcellular location">
    <subcellularLocation>
        <location evidence="2">Nucleus</location>
    </subcellularLocation>
</comment>
<keyword evidence="5" id="KW-0479">Metal-binding</keyword>
<evidence type="ECO:0000256" key="3">
    <source>
        <dbReference type="ARBA" id="ARBA00006958"/>
    </source>
</evidence>
<evidence type="ECO:0000256" key="1">
    <source>
        <dbReference type="ARBA" id="ARBA00001968"/>
    </source>
</evidence>
<dbReference type="RefSeq" id="XP_035457865.2">
    <property type="nucleotide sequence ID" value="XM_035601972.2"/>
</dbReference>
<accession>A0A9R0DJZ2</accession>
<dbReference type="GO" id="GO:0046872">
    <property type="term" value="F:metal ion binding"/>
    <property type="evidence" value="ECO:0007669"/>
    <property type="project" value="UniProtKB-KW"/>
</dbReference>
<dbReference type="GO" id="GO:0004518">
    <property type="term" value="F:nuclease activity"/>
    <property type="evidence" value="ECO:0007669"/>
    <property type="project" value="UniProtKB-KW"/>
</dbReference>
<evidence type="ECO:0000256" key="5">
    <source>
        <dbReference type="ARBA" id="ARBA00022723"/>
    </source>
</evidence>
<dbReference type="OrthoDB" id="7533242at2759"/>
<proteinExistence type="inferred from homology"/>
<evidence type="ECO:0000256" key="7">
    <source>
        <dbReference type="ARBA" id="ARBA00023242"/>
    </source>
</evidence>
<evidence type="ECO:0000259" key="9">
    <source>
        <dbReference type="Pfam" id="PF13359"/>
    </source>
</evidence>
<feature type="compositionally biased region" description="Basic and acidic residues" evidence="8">
    <location>
        <begin position="350"/>
        <end position="359"/>
    </location>
</feature>
<keyword evidence="4" id="KW-0540">Nuclease</keyword>
<keyword evidence="10" id="KW-1185">Reference proteome</keyword>
<name>A0A9R0DJZ2_SPOFR</name>
<organism evidence="10 11">
    <name type="scientific">Spodoptera frugiperda</name>
    <name type="common">Fall armyworm</name>
    <dbReference type="NCBI Taxonomy" id="7108"/>
    <lineage>
        <taxon>Eukaryota</taxon>
        <taxon>Metazoa</taxon>
        <taxon>Ecdysozoa</taxon>
        <taxon>Arthropoda</taxon>
        <taxon>Hexapoda</taxon>
        <taxon>Insecta</taxon>
        <taxon>Pterygota</taxon>
        <taxon>Neoptera</taxon>
        <taxon>Endopterygota</taxon>
        <taxon>Lepidoptera</taxon>
        <taxon>Glossata</taxon>
        <taxon>Ditrysia</taxon>
        <taxon>Noctuoidea</taxon>
        <taxon>Noctuidae</taxon>
        <taxon>Amphipyrinae</taxon>
        <taxon>Spodoptera</taxon>
    </lineage>
</organism>
<dbReference type="AlphaFoldDB" id="A0A9R0DJZ2"/>
<evidence type="ECO:0000256" key="6">
    <source>
        <dbReference type="ARBA" id="ARBA00022801"/>
    </source>
</evidence>
<protein>
    <submittedName>
        <fullName evidence="11">Nuclease HARBI1</fullName>
    </submittedName>
</protein>
<sequence length="379" mass="43251">MPRPPLYQQSTTSTLLAAILLGEDDLRETTEIRRRAILRKSVNPMDITDTEFKNRYRLTKDAFKFLCEQLKAKSNLKASSRVSFELKVLSALSFYATGSYQRLVGNAKYLGQTTVSKCVKEVTEALISPRILNTFIKFPKSRLERDAVKNKFFSKYGFPGVVGCIDGCHFHIFTPNKEREHLFYCRKHFHSLNVQMICDSDCRILNVNAKYGGATHDAFIWDNSGANSYMQELHRNHEQVWLLGDSGYPQRPWLMTPILDAVEGTPASKYNVVHGKTRVVVENTFGRLKNRWRCLSKDRTLHYTPEKCAKIIMACCVLHNLAINFNVPEPQSEATTTVHPQGSPDTSTEANHENERGDDLVRGRALRNILVARINRLHT</sequence>
<dbReference type="InterPro" id="IPR027806">
    <property type="entry name" value="HARBI1_dom"/>
</dbReference>
<feature type="compositionally biased region" description="Polar residues" evidence="8">
    <location>
        <begin position="332"/>
        <end position="349"/>
    </location>
</feature>
<dbReference type="Proteomes" id="UP000829999">
    <property type="component" value="Unplaced"/>
</dbReference>
<keyword evidence="6" id="KW-0378">Hydrolase</keyword>
<dbReference type="GeneID" id="118281398"/>
<gene>
    <name evidence="11" type="primary">LOC118281398</name>
</gene>